<protein>
    <submittedName>
        <fullName evidence="2">(wild Malaysian banana) hypothetical protein</fullName>
    </submittedName>
</protein>
<gene>
    <name evidence="2" type="ORF">GSMUA_37610.1</name>
</gene>
<dbReference type="Proteomes" id="UP000012960">
    <property type="component" value="Unplaced"/>
</dbReference>
<evidence type="ECO:0000313" key="3">
    <source>
        <dbReference type="EnsemblPlants" id="Ma00_p01600.1"/>
    </source>
</evidence>
<organism evidence="3 4">
    <name type="scientific">Musa acuminata subsp. malaccensis</name>
    <name type="common">Wild banana</name>
    <name type="synonym">Musa malaccensis</name>
    <dbReference type="NCBI Taxonomy" id="214687"/>
    <lineage>
        <taxon>Eukaryota</taxon>
        <taxon>Viridiplantae</taxon>
        <taxon>Streptophyta</taxon>
        <taxon>Embryophyta</taxon>
        <taxon>Tracheophyta</taxon>
        <taxon>Spermatophyta</taxon>
        <taxon>Magnoliopsida</taxon>
        <taxon>Liliopsida</taxon>
        <taxon>Zingiberales</taxon>
        <taxon>Musaceae</taxon>
        <taxon>Musa</taxon>
    </lineage>
</organism>
<dbReference type="InterPro" id="IPR044700">
    <property type="entry name" value="PIP2/PIPL1"/>
</dbReference>
<dbReference type="InParanoid" id="A0A804HMC0"/>
<feature type="region of interest" description="Disordered" evidence="1">
    <location>
        <begin position="118"/>
        <end position="139"/>
    </location>
</feature>
<dbReference type="EMBL" id="HG996473">
    <property type="protein sequence ID" value="CAG1856877.1"/>
    <property type="molecule type" value="Genomic_DNA"/>
</dbReference>
<reference evidence="2" key="1">
    <citation type="submission" date="2021-03" db="EMBL/GenBank/DDBJ databases">
        <authorList>
            <consortium name="Genoscope - CEA"/>
            <person name="William W."/>
        </authorList>
    </citation>
    <scope>NUCLEOTIDE SEQUENCE</scope>
    <source>
        <strain evidence="2">Doubled-haploid Pahang</strain>
    </source>
</reference>
<keyword evidence="4" id="KW-1185">Reference proteome</keyword>
<evidence type="ECO:0000313" key="2">
    <source>
        <dbReference type="EMBL" id="CAG1856877.1"/>
    </source>
</evidence>
<dbReference type="PANTHER" id="PTHR34663:SF9">
    <property type="entry name" value="OS06G0637400 PROTEIN"/>
    <property type="match status" value="1"/>
</dbReference>
<accession>A0A804HMC0</accession>
<dbReference type="EnsemblPlants" id="Ma00_t01600.1">
    <property type="protein sequence ID" value="Ma00_p01600.1"/>
    <property type="gene ID" value="Ma00_g01600"/>
</dbReference>
<sequence length="139" mass="14663">MASIGQTSGTVVEDLYKEQQPSATSYVASGYHGCCFGAYKSFDSGFICTYTAMAAARSSRVLQVALLVLVVGLAMSGQAASRRILEQRGGDEIIGFVGDFLLGEIKIGRPSYGGRGHKMTTDFNTEEVKDSGPSPGIGH</sequence>
<evidence type="ECO:0000313" key="4">
    <source>
        <dbReference type="Proteomes" id="UP000012960"/>
    </source>
</evidence>
<dbReference type="GO" id="GO:0045087">
    <property type="term" value="P:innate immune response"/>
    <property type="evidence" value="ECO:0007669"/>
    <property type="project" value="InterPro"/>
</dbReference>
<reference evidence="3" key="2">
    <citation type="submission" date="2021-05" db="UniProtKB">
        <authorList>
            <consortium name="EnsemblPlants"/>
        </authorList>
    </citation>
    <scope>IDENTIFICATION</scope>
    <source>
        <strain evidence="3">subsp. malaccensis</strain>
    </source>
</reference>
<evidence type="ECO:0000256" key="1">
    <source>
        <dbReference type="SAM" id="MobiDB-lite"/>
    </source>
</evidence>
<dbReference type="GO" id="GO:0050793">
    <property type="term" value="P:regulation of developmental process"/>
    <property type="evidence" value="ECO:0007669"/>
    <property type="project" value="InterPro"/>
</dbReference>
<name>A0A804HMC0_MUSAM</name>
<proteinExistence type="predicted"/>
<dbReference type="PANTHER" id="PTHR34663">
    <property type="entry name" value="OS06G0637400 PROTEIN"/>
    <property type="match status" value="1"/>
</dbReference>
<dbReference type="Gramene" id="Ma00_t01600.1">
    <property type="protein sequence ID" value="Ma00_p01600.1"/>
    <property type="gene ID" value="Ma00_g01600"/>
</dbReference>
<dbReference type="AlphaFoldDB" id="A0A804HMC0"/>